<gene>
    <name evidence="1" type="ORF">YBY_04250</name>
</gene>
<proteinExistence type="predicted"/>
<organism evidence="1">
    <name type="scientific">Marinobacter nauticus</name>
    <name type="common">Marinobacter hydrocarbonoclasticus</name>
    <name type="synonym">Marinobacter aquaeolei</name>
    <dbReference type="NCBI Taxonomy" id="2743"/>
    <lineage>
        <taxon>Bacteria</taxon>
        <taxon>Pseudomonadati</taxon>
        <taxon>Pseudomonadota</taxon>
        <taxon>Gammaproteobacteria</taxon>
        <taxon>Pseudomonadales</taxon>
        <taxon>Marinobacteraceae</taxon>
        <taxon>Marinobacter</taxon>
    </lineage>
</organism>
<dbReference type="EMBL" id="AP019537">
    <property type="protein sequence ID" value="BBJ02577.1"/>
    <property type="molecule type" value="Genomic_DNA"/>
</dbReference>
<name>A0A455W6I2_MARNT</name>
<evidence type="ECO:0000313" key="1">
    <source>
        <dbReference type="EMBL" id="BBJ02577.1"/>
    </source>
</evidence>
<accession>A0A455W6I2</accession>
<protein>
    <submittedName>
        <fullName evidence="1">Uncharacterized protein</fullName>
    </submittedName>
</protein>
<dbReference type="AlphaFoldDB" id="A0A455W6I2"/>
<reference evidence="1" key="1">
    <citation type="submission" date="2019-03" db="EMBL/GenBank/DDBJ databases">
        <title>Whole genome analysis of nitrate-reducing bacteria Marinobacter hydrocarbonoclasticus YB03.</title>
        <authorList>
            <person name="Azam A.H."/>
            <person name="Yuk S.R."/>
            <person name="Kamarisima K."/>
            <person name="Miyanaga K."/>
            <person name="Tanji Y."/>
        </authorList>
    </citation>
    <scope>NUCLEOTIDE SEQUENCE</scope>
    <source>
        <strain evidence="1">YB03</strain>
    </source>
</reference>
<sequence length="157" mass="18726">MYLFIRRMFYRIYLFKSIGRLSEGDYESAYKYILKSSKFAREENIFCALVRSYLALLSGNKEDSYRCIELFYVFALDDENKVRYTRNDDEWAWFLLFAEYILHAVSGKGVNQFSADKKLIVEEPDNIDFSNIQNLHKRIFSPEDMPGIKRGIEQYRS</sequence>